<dbReference type="InterPro" id="IPR011051">
    <property type="entry name" value="RmlC_Cupin_sf"/>
</dbReference>
<dbReference type="Pfam" id="PF07883">
    <property type="entry name" value="Cupin_2"/>
    <property type="match status" value="1"/>
</dbReference>
<organism evidence="3">
    <name type="scientific">Gordonia rubripertincta</name>
    <name type="common">Rhodococcus corallinus</name>
    <dbReference type="NCBI Taxonomy" id="36822"/>
    <lineage>
        <taxon>Bacteria</taxon>
        <taxon>Bacillati</taxon>
        <taxon>Actinomycetota</taxon>
        <taxon>Actinomycetes</taxon>
        <taxon>Mycobacteriales</taxon>
        <taxon>Gordoniaceae</taxon>
        <taxon>Gordonia</taxon>
    </lineage>
</organism>
<comment type="caution">
    <text evidence="3">The sequence shown here is derived from an EMBL/GenBank/DDBJ whole genome shotgun (WGS) entry which is preliminary data.</text>
</comment>
<feature type="domain" description="Cupin type-2" evidence="1">
    <location>
        <begin position="57"/>
        <end position="115"/>
    </location>
</feature>
<dbReference type="RefSeq" id="WP_005200781.1">
    <property type="nucleotide sequence ID" value="NZ_CP059694.1"/>
</dbReference>
<dbReference type="PANTHER" id="PTHR40112">
    <property type="entry name" value="H2HPP ISOMERASE"/>
    <property type="match status" value="1"/>
</dbReference>
<dbReference type="EMBL" id="JAFFGU010000010">
    <property type="protein sequence ID" value="MBM7279619.1"/>
    <property type="molecule type" value="Genomic_DNA"/>
</dbReference>
<dbReference type="PANTHER" id="PTHR40112:SF1">
    <property type="entry name" value="H2HPP ISOMERASE"/>
    <property type="match status" value="1"/>
</dbReference>
<dbReference type="InterPro" id="IPR013096">
    <property type="entry name" value="Cupin_2"/>
</dbReference>
<dbReference type="InterPro" id="IPR014710">
    <property type="entry name" value="RmlC-like_jellyroll"/>
</dbReference>
<dbReference type="AlphaFoldDB" id="A0AAW6R913"/>
<dbReference type="InterPro" id="IPR052535">
    <property type="entry name" value="Bacilysin_H2HPP_isomerase"/>
</dbReference>
<dbReference type="SUPFAM" id="SSF51182">
    <property type="entry name" value="RmlC-like cupins"/>
    <property type="match status" value="1"/>
</dbReference>
<reference evidence="2" key="1">
    <citation type="submission" date="2021-02" db="EMBL/GenBank/DDBJ databases">
        <title>Taxonomy, biology and ecology of Rhodococcus bacteria occurring in California pistachio and other woody hosts as revealed by genome sequence analyses.</title>
        <authorList>
            <person name="Riely B."/>
            <person name="Gai Y."/>
        </authorList>
    </citation>
    <scope>NUCLEOTIDE SEQUENCE</scope>
    <source>
        <strain evidence="2">BP-295</strain>
    </source>
</reference>
<gene>
    <name evidence="2" type="ORF">JTZ10_17875</name>
    <name evidence="3" type="ORF">QBL07_07315</name>
</gene>
<dbReference type="Gene3D" id="2.60.120.10">
    <property type="entry name" value="Jelly Rolls"/>
    <property type="match status" value="1"/>
</dbReference>
<sequence length="145" mass="16324">MAIDPEDRMIKPSGRLFTKNSDIPADPVSLIEDTVEDGELTVRALMVGEEMIFVEAFKGKGMIDPTHQHDDHESIGYLLRGKMRVVIGDEEFIAEAGDVWLHPRGVPHMSEALEDSIQLEIKSPPRKTWYTDAELAERAKRQPAN</sequence>
<dbReference type="EMBL" id="JARUXG010000003">
    <property type="protein sequence ID" value="MDG6780643.1"/>
    <property type="molecule type" value="Genomic_DNA"/>
</dbReference>
<accession>A0AAW6R913</accession>
<dbReference type="Proteomes" id="UP001195196">
    <property type="component" value="Unassembled WGS sequence"/>
</dbReference>
<reference evidence="3" key="2">
    <citation type="submission" date="2023-04" db="EMBL/GenBank/DDBJ databases">
        <title>Characterization and analysis of the complete genome of Gordonia rubripertincta 112, the degrader of aromatic and aliphatic compounds.</title>
        <authorList>
            <person name="Frantsuzova E."/>
            <person name="Bogun A."/>
            <person name="Delegan Y."/>
        </authorList>
    </citation>
    <scope>NUCLEOTIDE SEQUENCE</scope>
    <source>
        <strain evidence="3">112</strain>
    </source>
</reference>
<evidence type="ECO:0000313" key="2">
    <source>
        <dbReference type="EMBL" id="MBM7279619.1"/>
    </source>
</evidence>
<protein>
    <submittedName>
        <fullName evidence="3">Cupin domain-containing protein</fullName>
    </submittedName>
</protein>
<evidence type="ECO:0000259" key="1">
    <source>
        <dbReference type="Pfam" id="PF07883"/>
    </source>
</evidence>
<name>A0AAW6R913_GORRU</name>
<proteinExistence type="predicted"/>
<evidence type="ECO:0000313" key="3">
    <source>
        <dbReference type="EMBL" id="MDG6780643.1"/>
    </source>
</evidence>